<evidence type="ECO:0000313" key="1">
    <source>
        <dbReference type="EMBL" id="MDP9645463.1"/>
    </source>
</evidence>
<dbReference type="InterPro" id="IPR009057">
    <property type="entry name" value="Homeodomain-like_sf"/>
</dbReference>
<organism evidence="1 2">
    <name type="scientific">Paraburkholderia caledonica</name>
    <dbReference type="NCBI Taxonomy" id="134536"/>
    <lineage>
        <taxon>Bacteria</taxon>
        <taxon>Pseudomonadati</taxon>
        <taxon>Pseudomonadota</taxon>
        <taxon>Betaproteobacteria</taxon>
        <taxon>Burkholderiales</taxon>
        <taxon>Burkholderiaceae</taxon>
        <taxon>Paraburkholderia</taxon>
    </lineage>
</organism>
<sequence length="248" mass="28365">MHEKRLFQIDYPEMDDDFGLEAAVRQHLGKRFSDLPPDLAEWVQARFHAVLSGVTWDQLEPCNRLNVAIRADELIKIEHVYRRRDEDKEAARRYTLAEAAKAISQSGEREKLILNKLCSAASRGDLAVYAAGEQARLPFGSEAHPEQLWGEAEAFWRDINIWLDEHEPRVGYRFLGPPRAEVKTTKKKKSGTPKLTDSQREEIIKRSAAGESQTDLGIAFGVSHQAISKLLAKWREDQSSKNRVYRLK</sequence>
<evidence type="ECO:0000313" key="2">
    <source>
        <dbReference type="Proteomes" id="UP001229486"/>
    </source>
</evidence>
<dbReference type="Proteomes" id="UP001229486">
    <property type="component" value="Unassembled WGS sequence"/>
</dbReference>
<proteinExistence type="predicted"/>
<reference evidence="1" key="1">
    <citation type="submission" date="2023-07" db="EMBL/GenBank/DDBJ databases">
        <title>Sorghum-associated microbial communities from plants grown in Nebraska, USA.</title>
        <authorList>
            <person name="Schachtman D."/>
        </authorList>
    </citation>
    <scope>NUCLEOTIDE SEQUENCE</scope>
    <source>
        <strain evidence="1">DS1061</strain>
    </source>
</reference>
<gene>
    <name evidence="1" type="ORF">J2793_000885</name>
</gene>
<comment type="caution">
    <text evidence="1">The sequence shown here is derived from an EMBL/GenBank/DDBJ whole genome shotgun (WGS) entry which is preliminary data.</text>
</comment>
<dbReference type="EMBL" id="JAURTK010000001">
    <property type="protein sequence ID" value="MDP9645463.1"/>
    <property type="molecule type" value="Genomic_DNA"/>
</dbReference>
<dbReference type="AlphaFoldDB" id="A0AB73I698"/>
<protein>
    <submittedName>
        <fullName evidence="1">Uncharacterized protein</fullName>
    </submittedName>
</protein>
<dbReference type="SUPFAM" id="SSF46689">
    <property type="entry name" value="Homeodomain-like"/>
    <property type="match status" value="1"/>
</dbReference>
<dbReference type="RefSeq" id="WP_392392748.1">
    <property type="nucleotide sequence ID" value="NZ_JAURTK010000001.1"/>
</dbReference>
<accession>A0AB73I698</accession>
<name>A0AB73I698_9BURK</name>